<dbReference type="EMBL" id="PPEA01000516">
    <property type="protein sequence ID" value="PQM46298.1"/>
    <property type="molecule type" value="Genomic_DNA"/>
</dbReference>
<dbReference type="Proteomes" id="UP000238296">
    <property type="component" value="Unassembled WGS sequence"/>
</dbReference>
<comment type="caution">
    <text evidence="2">The sequence shown here is derived from an EMBL/GenBank/DDBJ whole genome shotgun (WGS) entry which is preliminary data.</text>
</comment>
<proteinExistence type="predicted"/>
<organism evidence="2 3">
    <name type="scientific">Mycobacterium talmoniae</name>
    <dbReference type="NCBI Taxonomy" id="1858794"/>
    <lineage>
        <taxon>Bacteria</taxon>
        <taxon>Bacillati</taxon>
        <taxon>Actinomycetota</taxon>
        <taxon>Actinomycetes</taxon>
        <taxon>Mycobacteriales</taxon>
        <taxon>Mycobacteriaceae</taxon>
        <taxon>Mycobacterium</taxon>
    </lineage>
</organism>
<gene>
    <name evidence="2" type="ORF">C1Y40_03528</name>
</gene>
<evidence type="ECO:0000256" key="1">
    <source>
        <dbReference type="SAM" id="MobiDB-lite"/>
    </source>
</evidence>
<reference evidence="2 3" key="1">
    <citation type="journal article" date="2017" name="Int. J. Syst. Evol. Microbiol.">
        <title>Mycobacterium talmoniae sp. nov., a slowly growing mycobacterium isolated from human respiratory samples.</title>
        <authorList>
            <person name="Davidson R.M."/>
            <person name="DeGroote M.A."/>
            <person name="Marola J.L."/>
            <person name="Buss S."/>
            <person name="Jones V."/>
            <person name="McNeil M.R."/>
            <person name="Freifeld A.G."/>
            <person name="Elaine Epperson L."/>
            <person name="Hasan N.A."/>
            <person name="Jackson M."/>
            <person name="Iwen P.C."/>
            <person name="Salfinger M."/>
            <person name="Strong M."/>
        </authorList>
    </citation>
    <scope>NUCLEOTIDE SEQUENCE [LARGE SCALE GENOMIC DNA]</scope>
    <source>
        <strain evidence="2 3">ATCC BAA-2683</strain>
    </source>
</reference>
<feature type="compositionally biased region" description="Polar residues" evidence="1">
    <location>
        <begin position="30"/>
        <end position="63"/>
    </location>
</feature>
<dbReference type="AlphaFoldDB" id="A0A2S8BI48"/>
<evidence type="ECO:0000313" key="2">
    <source>
        <dbReference type="EMBL" id="PQM46298.1"/>
    </source>
</evidence>
<protein>
    <submittedName>
        <fullName evidence="2">Uncharacterized protein</fullName>
    </submittedName>
</protein>
<name>A0A2S8BI48_9MYCO</name>
<sequence>MTTFCAEQTQNRTHGASLVRICVFSREETGGNQPSTSESPSALTLTGTVSPSCTSPASSILAS</sequence>
<accession>A0A2S8BI48</accession>
<evidence type="ECO:0000313" key="3">
    <source>
        <dbReference type="Proteomes" id="UP000238296"/>
    </source>
</evidence>
<feature type="region of interest" description="Disordered" evidence="1">
    <location>
        <begin position="28"/>
        <end position="63"/>
    </location>
</feature>